<reference evidence="2 3" key="1">
    <citation type="submission" date="2022-03" db="EMBL/GenBank/DDBJ databases">
        <authorList>
            <person name="Jo J.-H."/>
            <person name="Im W.-T."/>
        </authorList>
    </citation>
    <scope>NUCLEOTIDE SEQUENCE [LARGE SCALE GENOMIC DNA]</scope>
    <source>
        <strain evidence="2 3">MA9</strain>
    </source>
</reference>
<evidence type="ECO:0000313" key="3">
    <source>
        <dbReference type="Proteomes" id="UP001316087"/>
    </source>
</evidence>
<protein>
    <recommendedName>
        <fullName evidence="4">Flagellar cap protein</fullName>
    </recommendedName>
</protein>
<gene>
    <name evidence="2" type="ORF">LZ480_04945</name>
</gene>
<evidence type="ECO:0000313" key="2">
    <source>
        <dbReference type="EMBL" id="MCH7321233.1"/>
    </source>
</evidence>
<evidence type="ECO:0008006" key="4">
    <source>
        <dbReference type="Google" id="ProtNLM"/>
    </source>
</evidence>
<organism evidence="2 3">
    <name type="scientific">Solibacillus palustris</name>
    <dbReference type="NCBI Taxonomy" id="2908203"/>
    <lineage>
        <taxon>Bacteria</taxon>
        <taxon>Bacillati</taxon>
        <taxon>Bacillota</taxon>
        <taxon>Bacilli</taxon>
        <taxon>Bacillales</taxon>
        <taxon>Caryophanaceae</taxon>
        <taxon>Solibacillus</taxon>
    </lineage>
</organism>
<comment type="caution">
    <text evidence="2">The sequence shown here is derived from an EMBL/GenBank/DDBJ whole genome shotgun (WGS) entry which is preliminary data.</text>
</comment>
<keyword evidence="3" id="KW-1185">Reference proteome</keyword>
<proteinExistence type="predicted"/>
<evidence type="ECO:0000256" key="1">
    <source>
        <dbReference type="SAM" id="Coils"/>
    </source>
</evidence>
<dbReference type="Proteomes" id="UP001316087">
    <property type="component" value="Unassembled WGS sequence"/>
</dbReference>
<keyword evidence="1" id="KW-0175">Coiled coil</keyword>
<feature type="coiled-coil region" evidence="1">
    <location>
        <begin position="22"/>
        <end position="56"/>
    </location>
</feature>
<accession>A0ABS9UB99</accession>
<name>A0ABS9UB99_9BACL</name>
<dbReference type="EMBL" id="JAKZFC010000001">
    <property type="protein sequence ID" value="MCH7321233.1"/>
    <property type="molecule type" value="Genomic_DNA"/>
</dbReference>
<sequence>MLWVMIMVIAVVGILTDTYTKNKKIELKRLDKEIQLEKLRLENFDKETEKMKLELDYTKQQLLETKQPYNSLEK</sequence>
<dbReference type="RefSeq" id="WP_241368264.1">
    <property type="nucleotide sequence ID" value="NZ_JAKZFC010000001.1"/>
</dbReference>